<keyword evidence="4" id="KW-1185">Reference proteome</keyword>
<evidence type="ECO:0000313" key="3">
    <source>
        <dbReference type="EMBL" id="MFD1204152.1"/>
    </source>
</evidence>
<accession>A0ABW3TUT6</accession>
<feature type="compositionally biased region" description="Basic and acidic residues" evidence="1">
    <location>
        <begin position="393"/>
        <end position="421"/>
    </location>
</feature>
<keyword evidence="3" id="KW-0969">Cilium</keyword>
<dbReference type="Pfam" id="PF02120">
    <property type="entry name" value="Flg_hook"/>
    <property type="match status" value="1"/>
</dbReference>
<organism evidence="3 4">
    <name type="scientific">Sporosarcina contaminans</name>
    <dbReference type="NCBI Taxonomy" id="633403"/>
    <lineage>
        <taxon>Bacteria</taxon>
        <taxon>Bacillati</taxon>
        <taxon>Bacillota</taxon>
        <taxon>Bacilli</taxon>
        <taxon>Bacillales</taxon>
        <taxon>Caryophanaceae</taxon>
        <taxon>Sporosarcina</taxon>
    </lineage>
</organism>
<evidence type="ECO:0000313" key="4">
    <source>
        <dbReference type="Proteomes" id="UP001597231"/>
    </source>
</evidence>
<feature type="domain" description="Flagellar hook-length control protein-like C-terminal" evidence="2">
    <location>
        <begin position="320"/>
        <end position="390"/>
    </location>
</feature>
<gene>
    <name evidence="3" type="ORF">ACFQ38_03265</name>
</gene>
<evidence type="ECO:0000256" key="1">
    <source>
        <dbReference type="SAM" id="MobiDB-lite"/>
    </source>
</evidence>
<dbReference type="EMBL" id="JBHTLT010000016">
    <property type="protein sequence ID" value="MFD1204152.1"/>
    <property type="molecule type" value="Genomic_DNA"/>
</dbReference>
<reference evidence="4" key="1">
    <citation type="journal article" date="2019" name="Int. J. Syst. Evol. Microbiol.">
        <title>The Global Catalogue of Microorganisms (GCM) 10K type strain sequencing project: providing services to taxonomists for standard genome sequencing and annotation.</title>
        <authorList>
            <consortium name="The Broad Institute Genomics Platform"/>
            <consortium name="The Broad Institute Genome Sequencing Center for Infectious Disease"/>
            <person name="Wu L."/>
            <person name="Ma J."/>
        </authorList>
    </citation>
    <scope>NUCLEOTIDE SEQUENCE [LARGE SCALE GENOMIC DNA]</scope>
    <source>
        <strain evidence="4">CCUG 53915</strain>
    </source>
</reference>
<dbReference type="RefSeq" id="WP_381479776.1">
    <property type="nucleotide sequence ID" value="NZ_JBHTLT010000016.1"/>
</dbReference>
<dbReference type="InterPro" id="IPR038610">
    <property type="entry name" value="FliK-like_C_sf"/>
</dbReference>
<proteinExistence type="predicted"/>
<dbReference type="Proteomes" id="UP001597231">
    <property type="component" value="Unassembled WGS sequence"/>
</dbReference>
<keyword evidence="3" id="KW-0282">Flagellum</keyword>
<feature type="compositionally biased region" description="Polar residues" evidence="1">
    <location>
        <begin position="251"/>
        <end position="271"/>
    </location>
</feature>
<dbReference type="InterPro" id="IPR021136">
    <property type="entry name" value="Flagellar_hook_control-like_C"/>
</dbReference>
<feature type="region of interest" description="Disordered" evidence="1">
    <location>
        <begin position="251"/>
        <end position="273"/>
    </location>
</feature>
<sequence length="435" mass="48780">MNIGSLQALIGSTNNQETAPMKNDDGGSSSFGSVFASLNKSRTTITENVEQGIPSSLAIELLNADTLKQLEDAMKMINSNETIEISDQLDGLLSLGQIGELTDLLALDSEKVVERLQELLGGAGIPKEEVDNLSPQSDVWQLINLIDKAGPAIFQNLLGMKETMSAEIPANKTIDLQLSAFLKTIDIVAPKTDMTITMEQKLFSFQSLLSNIGEQLEQSIRSANAKRVELPFMRNEQNARNIIETVTNQLSKKNSDGSQTGAFKSNTSPENVQQTTVQTVVNKVEPVFNQQEIRQASRSENLMQELQTLFKRSNFGQVGSSNRMLIKLYPEHLGQIRIELHETNGIMTARILSTTALAKEMLESQLHHLRQAFHQQNLQVERIDITQSIQDPSRNEREQAFNEQYKREQQQQQNDKNKPTEEEMSFDEYLIELEV</sequence>
<feature type="region of interest" description="Disordered" evidence="1">
    <location>
        <begin position="388"/>
        <end position="426"/>
    </location>
</feature>
<name>A0ABW3TUT6_9BACL</name>
<keyword evidence="3" id="KW-0966">Cell projection</keyword>
<comment type="caution">
    <text evidence="3">The sequence shown here is derived from an EMBL/GenBank/DDBJ whole genome shotgun (WGS) entry which is preliminary data.</text>
</comment>
<dbReference type="CDD" id="cd17470">
    <property type="entry name" value="T3SS_Flik_C"/>
    <property type="match status" value="1"/>
</dbReference>
<dbReference type="Gene3D" id="3.30.750.140">
    <property type="match status" value="1"/>
</dbReference>
<protein>
    <submittedName>
        <fullName evidence="3">Flagellar hook-length control protein FliK</fullName>
    </submittedName>
</protein>
<evidence type="ECO:0000259" key="2">
    <source>
        <dbReference type="Pfam" id="PF02120"/>
    </source>
</evidence>